<dbReference type="EC" id="2.1.1.22" evidence="2"/>
<dbReference type="EMBL" id="BAUL01000086">
    <property type="protein sequence ID" value="GAD94300.1"/>
    <property type="molecule type" value="Genomic_DNA"/>
</dbReference>
<name>V5HWT4_BYSSN</name>
<dbReference type="AlphaFoldDB" id="V5HWT4"/>
<comment type="similarity">
    <text evidence="1">Belongs to the carnosine N-methyltransferase family.</text>
</comment>
<dbReference type="Pfam" id="PF07942">
    <property type="entry name" value="CARME"/>
    <property type="match status" value="1"/>
</dbReference>
<protein>
    <recommendedName>
        <fullName evidence="2">carnosine N-methyltransferase</fullName>
        <ecNumber evidence="2">2.1.1.22</ecNumber>
    </recommendedName>
</protein>
<dbReference type="HOGENOM" id="CLU_030612_1_2_1"/>
<feature type="region of interest" description="Disordered" evidence="6">
    <location>
        <begin position="109"/>
        <end position="128"/>
    </location>
</feature>
<feature type="compositionally biased region" description="Basic and acidic residues" evidence="6">
    <location>
        <begin position="347"/>
        <end position="364"/>
    </location>
</feature>
<reference evidence="8" key="1">
    <citation type="journal article" date="2014" name="Genome Announc.">
        <title>Draft genome sequence of the formaldehyde-resistant fungus Byssochlamys spectabilis No. 5 (anamorph Paecilomyces variotii No. 5) (NBRC109023).</title>
        <authorList>
            <person name="Oka T."/>
            <person name="Ekino K."/>
            <person name="Fukuda K."/>
            <person name="Nomura Y."/>
        </authorList>
    </citation>
    <scope>NUCLEOTIDE SEQUENCE [LARGE SCALE GENOMIC DNA]</scope>
    <source>
        <strain evidence="8">No. 5 / NBRC 109023</strain>
    </source>
</reference>
<dbReference type="GO" id="GO:0030735">
    <property type="term" value="F:carnosine N-methyltransferase activity"/>
    <property type="evidence" value="ECO:0007669"/>
    <property type="project" value="UniProtKB-EC"/>
</dbReference>
<dbReference type="InterPro" id="IPR012901">
    <property type="entry name" value="CARME"/>
</dbReference>
<accession>V5HWT4</accession>
<evidence type="ECO:0000313" key="8">
    <source>
        <dbReference type="Proteomes" id="UP000018001"/>
    </source>
</evidence>
<dbReference type="PANTHER" id="PTHR12303">
    <property type="entry name" value="CARNOSINE N-METHYLTRANSFERASE"/>
    <property type="match status" value="1"/>
</dbReference>
<comment type="caution">
    <text evidence="7">The sequence shown here is derived from an EMBL/GenBank/DDBJ whole genome shotgun (WGS) entry which is preliminary data.</text>
</comment>
<feature type="region of interest" description="Disordered" evidence="6">
    <location>
        <begin position="344"/>
        <end position="368"/>
    </location>
</feature>
<evidence type="ECO:0000256" key="3">
    <source>
        <dbReference type="ARBA" id="ARBA00022603"/>
    </source>
</evidence>
<keyword evidence="3" id="KW-0489">Methyltransferase</keyword>
<feature type="compositionally biased region" description="Basic and acidic residues" evidence="6">
    <location>
        <begin position="1"/>
        <end position="11"/>
    </location>
</feature>
<feature type="region of interest" description="Disordered" evidence="6">
    <location>
        <begin position="1"/>
        <end position="22"/>
    </location>
</feature>
<dbReference type="SMART" id="SM01296">
    <property type="entry name" value="N2227"/>
    <property type="match status" value="1"/>
</dbReference>
<keyword evidence="4" id="KW-0808">Transferase</keyword>
<dbReference type="GO" id="GO:0032259">
    <property type="term" value="P:methylation"/>
    <property type="evidence" value="ECO:0007669"/>
    <property type="project" value="UniProtKB-KW"/>
</dbReference>
<evidence type="ECO:0000256" key="2">
    <source>
        <dbReference type="ARBA" id="ARBA00012003"/>
    </source>
</evidence>
<sequence length="501" mass="55327">MDPHSHHHGEPEETQSWAGDFDPFADPEERRVLFATLDSFRQYRRTAHMNTTHRRRQAFYALPSSHWQMLAEEPFNLLDNFSKVDDAIDINAELADAILKTGLESFGLSANPEEDDPAHNWQGTATSSDVSKAHSTIRQFYRDWSAEGKVEREVCYGPVIKALNDEFGQRKRSGSEVKVLVPGAGLGRLVFDLCQTGFAAEGNEISYHQLIASSWVLNHSNGPGEHALYPFATQFSNLASRTQQLQKVMIPDVHPISAMIAAQQEQAEGNAKGAFGTMSMSAADFVVLYRGESQKDAFDAVTTVFFIDTAPNLIRYIEAIRNCLKPGGIWINVGPLLWHFESSSSRGSKDNGETGADTHQHDGIGEPGSVELTDEEVMLLVERMGFHVEKHALWEGQRECGYIQDPRSRIPYSLLVRSAEPRKTIGSAGLVSVSPNEMVVARLNVAGGDSKLQRSSSRGPFVLGPEKKGALVGQRAIQGQLAWKLPGCIQIIPIIEQVPVH</sequence>
<dbReference type="SUPFAM" id="SSF53335">
    <property type="entry name" value="S-adenosyl-L-methionine-dependent methyltransferases"/>
    <property type="match status" value="1"/>
</dbReference>
<dbReference type="Proteomes" id="UP000018001">
    <property type="component" value="Unassembled WGS sequence"/>
</dbReference>
<evidence type="ECO:0000256" key="4">
    <source>
        <dbReference type="ARBA" id="ARBA00022679"/>
    </source>
</evidence>
<proteinExistence type="inferred from homology"/>
<dbReference type="InterPro" id="IPR029063">
    <property type="entry name" value="SAM-dependent_MTases_sf"/>
</dbReference>
<dbReference type="PANTHER" id="PTHR12303:SF6">
    <property type="entry name" value="CARNOSINE N-METHYLTRANSFERASE"/>
    <property type="match status" value="1"/>
</dbReference>
<evidence type="ECO:0000256" key="6">
    <source>
        <dbReference type="SAM" id="MobiDB-lite"/>
    </source>
</evidence>
<evidence type="ECO:0000256" key="5">
    <source>
        <dbReference type="ARBA" id="ARBA00022691"/>
    </source>
</evidence>
<gene>
    <name evidence="7" type="ORF">PVAR5_2924</name>
</gene>
<dbReference type="InParanoid" id="V5HWT4"/>
<dbReference type="OrthoDB" id="978at2759"/>
<keyword evidence="5" id="KW-0949">S-adenosyl-L-methionine</keyword>
<keyword evidence="8" id="KW-1185">Reference proteome</keyword>
<dbReference type="FunCoup" id="V5HWT4">
    <property type="interactions" value="405"/>
</dbReference>
<dbReference type="Gene3D" id="3.40.50.150">
    <property type="entry name" value="Vaccinia Virus protein VP39"/>
    <property type="match status" value="1"/>
</dbReference>
<evidence type="ECO:0000256" key="1">
    <source>
        <dbReference type="ARBA" id="ARBA00010086"/>
    </source>
</evidence>
<evidence type="ECO:0000313" key="7">
    <source>
        <dbReference type="EMBL" id="GAD94300.1"/>
    </source>
</evidence>
<dbReference type="eggNOG" id="KOG2798">
    <property type="taxonomic scope" value="Eukaryota"/>
</dbReference>
<organism evidence="7 8">
    <name type="scientific">Byssochlamys spectabilis (strain No. 5 / NBRC 109023)</name>
    <name type="common">Paecilomyces variotii</name>
    <dbReference type="NCBI Taxonomy" id="1356009"/>
    <lineage>
        <taxon>Eukaryota</taxon>
        <taxon>Fungi</taxon>
        <taxon>Dikarya</taxon>
        <taxon>Ascomycota</taxon>
        <taxon>Pezizomycotina</taxon>
        <taxon>Eurotiomycetes</taxon>
        <taxon>Eurotiomycetidae</taxon>
        <taxon>Eurotiales</taxon>
        <taxon>Thermoascaceae</taxon>
        <taxon>Paecilomyces</taxon>
    </lineage>
</organism>